<sequence>MIILLDLFCLGFLSSLLSGHVSPFIFDVLF</sequence>
<reference evidence="1" key="1">
    <citation type="submission" date="2014-09" db="EMBL/GenBank/DDBJ databases">
        <authorList>
            <person name="Magalhaes I.L.F."/>
            <person name="Oliveira U."/>
            <person name="Santos F.R."/>
            <person name="Vidigal T.H.D.A."/>
            <person name="Brescovit A.D."/>
            <person name="Santos A.J."/>
        </authorList>
    </citation>
    <scope>NUCLEOTIDE SEQUENCE</scope>
    <source>
        <tissue evidence="1">Shoot tissue taken approximately 20 cm above the soil surface</tissue>
    </source>
</reference>
<dbReference type="AlphaFoldDB" id="A0A0A9HJP8"/>
<proteinExistence type="predicted"/>
<dbReference type="EMBL" id="GBRH01161852">
    <property type="protein sequence ID" value="JAE36044.1"/>
    <property type="molecule type" value="Transcribed_RNA"/>
</dbReference>
<protein>
    <submittedName>
        <fullName evidence="1">Uncharacterized protein</fullName>
    </submittedName>
</protein>
<accession>A0A0A9HJP8</accession>
<reference evidence="1" key="2">
    <citation type="journal article" date="2015" name="Data Brief">
        <title>Shoot transcriptome of the giant reed, Arundo donax.</title>
        <authorList>
            <person name="Barrero R.A."/>
            <person name="Guerrero F.D."/>
            <person name="Moolhuijzen P."/>
            <person name="Goolsby J.A."/>
            <person name="Tidwell J."/>
            <person name="Bellgard S.E."/>
            <person name="Bellgard M.I."/>
        </authorList>
    </citation>
    <scope>NUCLEOTIDE SEQUENCE</scope>
    <source>
        <tissue evidence="1">Shoot tissue taken approximately 20 cm above the soil surface</tissue>
    </source>
</reference>
<name>A0A0A9HJP8_ARUDO</name>
<organism evidence="1">
    <name type="scientific">Arundo donax</name>
    <name type="common">Giant reed</name>
    <name type="synonym">Donax arundinaceus</name>
    <dbReference type="NCBI Taxonomy" id="35708"/>
    <lineage>
        <taxon>Eukaryota</taxon>
        <taxon>Viridiplantae</taxon>
        <taxon>Streptophyta</taxon>
        <taxon>Embryophyta</taxon>
        <taxon>Tracheophyta</taxon>
        <taxon>Spermatophyta</taxon>
        <taxon>Magnoliopsida</taxon>
        <taxon>Liliopsida</taxon>
        <taxon>Poales</taxon>
        <taxon>Poaceae</taxon>
        <taxon>PACMAD clade</taxon>
        <taxon>Arundinoideae</taxon>
        <taxon>Arundineae</taxon>
        <taxon>Arundo</taxon>
    </lineage>
</organism>
<evidence type="ECO:0000313" key="1">
    <source>
        <dbReference type="EMBL" id="JAE36044.1"/>
    </source>
</evidence>